<evidence type="ECO:0000256" key="1">
    <source>
        <dbReference type="ARBA" id="ARBA00022679"/>
    </source>
</evidence>
<dbReference type="Gene3D" id="3.40.47.10">
    <property type="match status" value="1"/>
</dbReference>
<name>A0A8S2XPZ8_9BILA</name>
<evidence type="ECO:0000313" key="3">
    <source>
        <dbReference type="EMBL" id="CAF4507004.1"/>
    </source>
</evidence>
<feature type="domain" description="Hydroxymethylglutaryl-coenzyme A synthase C-terminal" evidence="2">
    <location>
        <begin position="2"/>
        <end position="160"/>
    </location>
</feature>
<proteinExistence type="predicted"/>
<gene>
    <name evidence="3" type="ORF">BYL167_LOCUS36285</name>
</gene>
<evidence type="ECO:0000313" key="4">
    <source>
        <dbReference type="Proteomes" id="UP000681967"/>
    </source>
</evidence>
<dbReference type="Pfam" id="PF08540">
    <property type="entry name" value="HMG_CoA_synt_C"/>
    <property type="match status" value="1"/>
</dbReference>
<dbReference type="PANTHER" id="PTHR43323:SF2">
    <property type="entry name" value="HYDROXYMETHYLGLUTARYL-COA SYNTHASE"/>
    <property type="match status" value="1"/>
</dbReference>
<keyword evidence="1" id="KW-0808">Transferase</keyword>
<evidence type="ECO:0000259" key="2">
    <source>
        <dbReference type="Pfam" id="PF08540"/>
    </source>
</evidence>
<dbReference type="EMBL" id="CAJOBH010078783">
    <property type="protein sequence ID" value="CAF4507004.1"/>
    <property type="molecule type" value="Genomic_DNA"/>
</dbReference>
<dbReference type="GO" id="GO:0004421">
    <property type="term" value="F:hydroxymethylglutaryl-CoA synthase activity"/>
    <property type="evidence" value="ECO:0007669"/>
    <property type="project" value="InterPro"/>
</dbReference>
<dbReference type="Proteomes" id="UP000681967">
    <property type="component" value="Unassembled WGS sequence"/>
</dbReference>
<dbReference type="InterPro" id="IPR016039">
    <property type="entry name" value="Thiolase-like"/>
</dbReference>
<dbReference type="SUPFAM" id="SSF53901">
    <property type="entry name" value="Thiolase-like"/>
    <property type="match status" value="1"/>
</dbReference>
<dbReference type="PANTHER" id="PTHR43323">
    <property type="entry name" value="3-HYDROXY-3-METHYLGLUTARYL COENZYME A SYNTHASE"/>
    <property type="match status" value="1"/>
</dbReference>
<organism evidence="3 4">
    <name type="scientific">Rotaria magnacalcarata</name>
    <dbReference type="NCBI Taxonomy" id="392030"/>
    <lineage>
        <taxon>Eukaryota</taxon>
        <taxon>Metazoa</taxon>
        <taxon>Spiralia</taxon>
        <taxon>Gnathifera</taxon>
        <taxon>Rotifera</taxon>
        <taxon>Eurotatoria</taxon>
        <taxon>Bdelloidea</taxon>
        <taxon>Philodinida</taxon>
        <taxon>Philodinidae</taxon>
        <taxon>Rotaria</taxon>
    </lineage>
</organism>
<sequence>SNDKDLERELIQLSQELYEQKTLPGLYFSQNMGNMYTPSAYYSLFSFLSSKPDAEQLYGQRILLFSYGSGLASSMYSLVCRKVQESRFTLTQLQKSIRRARHILDHERIELAPDLIDKLLTEREKNDHQVPFVPSQPIGILKPGDIYLKSIDKNHRRFYEKFHADDTSMNKNTDIPQLYTQYFQDHQINGST</sequence>
<feature type="non-terminal residue" evidence="3">
    <location>
        <position position="1"/>
    </location>
</feature>
<dbReference type="AlphaFoldDB" id="A0A8S2XPZ8"/>
<comment type="caution">
    <text evidence="3">The sequence shown here is derived from an EMBL/GenBank/DDBJ whole genome shotgun (WGS) entry which is preliminary data.</text>
</comment>
<reference evidence="3" key="1">
    <citation type="submission" date="2021-02" db="EMBL/GenBank/DDBJ databases">
        <authorList>
            <person name="Nowell W R."/>
        </authorList>
    </citation>
    <scope>NUCLEOTIDE SEQUENCE</scope>
</reference>
<dbReference type="GO" id="GO:0010142">
    <property type="term" value="P:farnesyl diphosphate biosynthetic process, mevalonate pathway"/>
    <property type="evidence" value="ECO:0007669"/>
    <property type="project" value="InterPro"/>
</dbReference>
<accession>A0A8S2XPZ8</accession>
<dbReference type="GO" id="GO:0006084">
    <property type="term" value="P:acetyl-CoA metabolic process"/>
    <property type="evidence" value="ECO:0007669"/>
    <property type="project" value="InterPro"/>
</dbReference>
<dbReference type="InterPro" id="IPR013746">
    <property type="entry name" value="HMG_CoA_synt_C_dom"/>
</dbReference>
<protein>
    <recommendedName>
        <fullName evidence="2">Hydroxymethylglutaryl-coenzyme A synthase C-terminal domain-containing protein</fullName>
    </recommendedName>
</protein>